<reference evidence="2 3" key="1">
    <citation type="journal article" date="2021" name="Int. J. Syst. Evol. Microbiol.">
        <title>Reticulibacter mediterranei gen. nov., sp. nov., within the new family Reticulibacteraceae fam. nov., and Ktedonospora formicarum gen. nov., sp. nov., Ktedonobacter robiniae sp. nov., Dictyobacter formicarum sp. nov. and Dictyobacter arantiisoli sp. nov., belonging to the class Ktedonobacteria.</title>
        <authorList>
            <person name="Yabe S."/>
            <person name="Zheng Y."/>
            <person name="Wang C.M."/>
            <person name="Sakai Y."/>
            <person name="Abe K."/>
            <person name="Yokota A."/>
            <person name="Donadio S."/>
            <person name="Cavaletti L."/>
            <person name="Monciardini P."/>
        </authorList>
    </citation>
    <scope>NUCLEOTIDE SEQUENCE [LARGE SCALE GENOMIC DNA]</scope>
    <source>
        <strain evidence="2 3">SOSP1-30</strain>
    </source>
</reference>
<feature type="domain" description="F5/8 type C" evidence="1">
    <location>
        <begin position="509"/>
        <end position="652"/>
    </location>
</feature>
<dbReference type="PROSITE" id="PS50022">
    <property type="entry name" value="FA58C_3"/>
    <property type="match status" value="2"/>
</dbReference>
<sequence length="652" mass="70044">MFTQRFRGQVIGIIVLFCLLSASLGVALDTHQARAAGDYRSYANSSAATLQSWYNSSNGLFNSTGWWNSANALGAIIDYSSNTGSTAYTGDIATTYSKNSSGNFLNNYYDDEGWWGLTWVKAYDLTSNNSYLSMAKTIFSDMAGGWDSTCGGGVWWSKDRTYKNAIPNELFLALATKLHQRTSGDSGSGSYIDWANREWSWFNSSGMINSSNLVNDGLDSSCHNNGQTTWTYNQGVILGGLTDMYKITNDSSYLSKAEAIADAATGTLVNNGILKEPCEPSSCGGDGPQFKGIFMRNLGYLYSTDNKQAYKNFITQNVDSIWNNDRNGSNQLGLMWYGPFDSADAARQSSAQDALNAAIPFSTSSGTSNVALNKTATADSSCSSSETPNKAVDGSVTNDSKWCSGGASGQYWLRLDLGASYAISSFTVKHAGAGGENTAWNTRDFNIQLSSDGSNWSTVVNVTGNTASITTHSISTTTARYVKLNITNPQSDPNYIAARIYELEVYATSSTSNVALNKTATANNSCTSSETPNKAVDGSVTNDSKWCAGATSGQYWLRVDLGANYAISSFTVKHAGAGGENTAWNTRDFNLQLSTDGSNWSTVVNVTGNTSSITTHPISTTTARYVKLNITNPQTDPNTVAARIYELEVYGS</sequence>
<dbReference type="PANTHER" id="PTHR47791">
    <property type="entry name" value="MEIOTICALLY UP-REGULATED GENE 191 PROTEIN"/>
    <property type="match status" value="1"/>
</dbReference>
<dbReference type="SUPFAM" id="SSF49785">
    <property type="entry name" value="Galactose-binding domain-like"/>
    <property type="match status" value="2"/>
</dbReference>
<evidence type="ECO:0000259" key="1">
    <source>
        <dbReference type="PROSITE" id="PS50022"/>
    </source>
</evidence>
<dbReference type="Pfam" id="PF03663">
    <property type="entry name" value="Glyco_hydro_76"/>
    <property type="match status" value="1"/>
</dbReference>
<protein>
    <recommendedName>
        <fullName evidence="1">F5/8 type C domain-containing protein</fullName>
    </recommendedName>
</protein>
<feature type="domain" description="F5/8 type C" evidence="1">
    <location>
        <begin position="356"/>
        <end position="508"/>
    </location>
</feature>
<dbReference type="Gene3D" id="1.50.10.20">
    <property type="match status" value="1"/>
</dbReference>
<dbReference type="SUPFAM" id="SSF48208">
    <property type="entry name" value="Six-hairpin glycosidases"/>
    <property type="match status" value="1"/>
</dbReference>
<evidence type="ECO:0000313" key="2">
    <source>
        <dbReference type="EMBL" id="GHO58928.1"/>
    </source>
</evidence>
<dbReference type="InterPro" id="IPR005198">
    <property type="entry name" value="Glyco_hydro_76"/>
</dbReference>
<organism evidence="2 3">
    <name type="scientific">Ktedonobacter robiniae</name>
    <dbReference type="NCBI Taxonomy" id="2778365"/>
    <lineage>
        <taxon>Bacteria</taxon>
        <taxon>Bacillati</taxon>
        <taxon>Chloroflexota</taxon>
        <taxon>Ktedonobacteria</taxon>
        <taxon>Ktedonobacterales</taxon>
        <taxon>Ktedonobacteraceae</taxon>
        <taxon>Ktedonobacter</taxon>
    </lineage>
</organism>
<dbReference type="InterPro" id="IPR008928">
    <property type="entry name" value="6-hairpin_glycosidase_sf"/>
</dbReference>
<dbReference type="EMBL" id="BNJG01000003">
    <property type="protein sequence ID" value="GHO58928.1"/>
    <property type="molecule type" value="Genomic_DNA"/>
</dbReference>
<name>A0ABQ3V1S7_9CHLR</name>
<accession>A0ABQ3V1S7</accession>
<keyword evidence="3" id="KW-1185">Reference proteome</keyword>
<dbReference type="RefSeq" id="WP_201375166.1">
    <property type="nucleotide sequence ID" value="NZ_BNJG01000003.1"/>
</dbReference>
<dbReference type="Gene3D" id="2.60.120.260">
    <property type="entry name" value="Galactose-binding domain-like"/>
    <property type="match status" value="2"/>
</dbReference>
<dbReference type="Proteomes" id="UP000654345">
    <property type="component" value="Unassembled WGS sequence"/>
</dbReference>
<proteinExistence type="predicted"/>
<evidence type="ECO:0000313" key="3">
    <source>
        <dbReference type="Proteomes" id="UP000654345"/>
    </source>
</evidence>
<gene>
    <name evidence="2" type="ORF">KSB_74030</name>
</gene>
<dbReference type="InterPro" id="IPR053169">
    <property type="entry name" value="MUG_Protein"/>
</dbReference>
<comment type="caution">
    <text evidence="2">The sequence shown here is derived from an EMBL/GenBank/DDBJ whole genome shotgun (WGS) entry which is preliminary data.</text>
</comment>
<dbReference type="PANTHER" id="PTHR47791:SF1">
    <property type="entry name" value="ENDO MANNANASE, GH76 FAMILY (EUROFUNG)"/>
    <property type="match status" value="1"/>
</dbReference>
<dbReference type="InterPro" id="IPR000421">
    <property type="entry name" value="FA58C"/>
</dbReference>
<dbReference type="InterPro" id="IPR008979">
    <property type="entry name" value="Galactose-bd-like_sf"/>
</dbReference>
<dbReference type="Pfam" id="PF22633">
    <property type="entry name" value="F5_F8_type_C_2"/>
    <property type="match status" value="2"/>
</dbReference>